<evidence type="ECO:0000256" key="6">
    <source>
        <dbReference type="HAMAP-Rule" id="MF_01114"/>
    </source>
</evidence>
<evidence type="ECO:0000256" key="3">
    <source>
        <dbReference type="ARBA" id="ARBA00009695"/>
    </source>
</evidence>
<dbReference type="GO" id="GO:0005737">
    <property type="term" value="C:cytoplasm"/>
    <property type="evidence" value="ECO:0007669"/>
    <property type="project" value="UniProtKB-SubCell"/>
</dbReference>
<dbReference type="InterPro" id="IPR053926">
    <property type="entry name" value="RecX_HTH_1st"/>
</dbReference>
<evidence type="ECO:0000256" key="2">
    <source>
        <dbReference type="ARBA" id="ARBA00004496"/>
    </source>
</evidence>
<evidence type="ECO:0000256" key="4">
    <source>
        <dbReference type="ARBA" id="ARBA00018111"/>
    </source>
</evidence>
<dbReference type="GeneID" id="83705398"/>
<feature type="domain" description="RecX third three-helical" evidence="8">
    <location>
        <begin position="153"/>
        <end position="193"/>
    </location>
</feature>
<name>A0A380JS18_9STRE</name>
<comment type="similarity">
    <text evidence="3 6">Belongs to the RecX family.</text>
</comment>
<dbReference type="AlphaFoldDB" id="A0A380JS18"/>
<dbReference type="Pfam" id="PF21981">
    <property type="entry name" value="RecX_HTH3"/>
    <property type="match status" value="2"/>
</dbReference>
<dbReference type="Proteomes" id="UP000254461">
    <property type="component" value="Unassembled WGS sequence"/>
</dbReference>
<comment type="function">
    <text evidence="1 6">Modulates RecA activity.</text>
</comment>
<evidence type="ECO:0000259" key="8">
    <source>
        <dbReference type="Pfam" id="PF21981"/>
    </source>
</evidence>
<dbReference type="PANTHER" id="PTHR33602:SF1">
    <property type="entry name" value="REGULATORY PROTEIN RECX FAMILY PROTEIN"/>
    <property type="match status" value="1"/>
</dbReference>
<evidence type="ECO:0000256" key="1">
    <source>
        <dbReference type="ARBA" id="ARBA00003529"/>
    </source>
</evidence>
<feature type="domain" description="RecX second three-helical" evidence="7">
    <location>
        <begin position="104"/>
        <end position="144"/>
    </location>
</feature>
<reference evidence="10 11" key="1">
    <citation type="submission" date="2018-06" db="EMBL/GenBank/DDBJ databases">
        <authorList>
            <consortium name="Pathogen Informatics"/>
            <person name="Doyle S."/>
        </authorList>
    </citation>
    <scope>NUCLEOTIDE SEQUENCE [LARGE SCALE GENOMIC DNA]</scope>
    <source>
        <strain evidence="10 11">NCTC12092</strain>
    </source>
</reference>
<dbReference type="Pfam" id="PF21982">
    <property type="entry name" value="RecX_HTH1"/>
    <property type="match status" value="1"/>
</dbReference>
<evidence type="ECO:0000313" key="10">
    <source>
        <dbReference type="EMBL" id="SUN47805.1"/>
    </source>
</evidence>
<dbReference type="GO" id="GO:0006282">
    <property type="term" value="P:regulation of DNA repair"/>
    <property type="evidence" value="ECO:0007669"/>
    <property type="project" value="UniProtKB-UniRule"/>
</dbReference>
<protein>
    <recommendedName>
        <fullName evidence="4 6">Regulatory protein RecX</fullName>
    </recommendedName>
</protein>
<dbReference type="InterPro" id="IPR036388">
    <property type="entry name" value="WH-like_DNA-bd_sf"/>
</dbReference>
<dbReference type="InterPro" id="IPR053924">
    <property type="entry name" value="RecX_HTH_2nd"/>
</dbReference>
<comment type="subcellular location">
    <subcellularLocation>
        <location evidence="2 6">Cytoplasm</location>
    </subcellularLocation>
</comment>
<feature type="domain" description="RecX third three-helical" evidence="8">
    <location>
        <begin position="210"/>
        <end position="251"/>
    </location>
</feature>
<dbReference type="NCBIfam" id="NF010733">
    <property type="entry name" value="PRK14135.1"/>
    <property type="match status" value="1"/>
</dbReference>
<dbReference type="Pfam" id="PF02631">
    <property type="entry name" value="RecX_HTH2"/>
    <property type="match status" value="1"/>
</dbReference>
<dbReference type="InterPro" id="IPR003783">
    <property type="entry name" value="Regulatory_RecX"/>
</dbReference>
<gene>
    <name evidence="6 10" type="primary">recX</name>
    <name evidence="10" type="ORF">NCTC12092_01550</name>
</gene>
<dbReference type="RefSeq" id="WP_111678367.1">
    <property type="nucleotide sequence ID" value="NZ_UHFF01000002.1"/>
</dbReference>
<evidence type="ECO:0000259" key="7">
    <source>
        <dbReference type="Pfam" id="PF02631"/>
    </source>
</evidence>
<keyword evidence="5 6" id="KW-0963">Cytoplasm</keyword>
<accession>A0A380JS18</accession>
<feature type="domain" description="RecX first three-helical" evidence="9">
    <location>
        <begin position="59"/>
        <end position="97"/>
    </location>
</feature>
<dbReference type="PANTHER" id="PTHR33602">
    <property type="entry name" value="REGULATORY PROTEIN RECX FAMILY PROTEIN"/>
    <property type="match status" value="1"/>
</dbReference>
<dbReference type="HAMAP" id="MF_01114">
    <property type="entry name" value="RecX"/>
    <property type="match status" value="1"/>
</dbReference>
<organism evidence="10 11">
    <name type="scientific">Streptococcus equi subsp. equi</name>
    <dbReference type="NCBI Taxonomy" id="148942"/>
    <lineage>
        <taxon>Bacteria</taxon>
        <taxon>Bacillati</taxon>
        <taxon>Bacillota</taxon>
        <taxon>Bacilli</taxon>
        <taxon>Lactobacillales</taxon>
        <taxon>Streptococcaceae</taxon>
        <taxon>Streptococcus</taxon>
    </lineage>
</organism>
<evidence type="ECO:0000259" key="9">
    <source>
        <dbReference type="Pfam" id="PF21982"/>
    </source>
</evidence>
<dbReference type="Gene3D" id="1.10.10.10">
    <property type="entry name" value="Winged helix-like DNA-binding domain superfamily/Winged helix DNA-binding domain"/>
    <property type="match status" value="4"/>
</dbReference>
<evidence type="ECO:0000256" key="5">
    <source>
        <dbReference type="ARBA" id="ARBA00022490"/>
    </source>
</evidence>
<dbReference type="EMBL" id="UHFF01000002">
    <property type="protein sequence ID" value="SUN47805.1"/>
    <property type="molecule type" value="Genomic_DNA"/>
</dbReference>
<sequence length="258" mass="29918">MKISQIEKKKHLYLIKLDNGDSLTVTEDTIVTFMLSKHMVIDSQQWEDIKSFAQFSYGKSKALGFIAFQQRSQKQVQDYLLKHQISPDLIPSIIDSLKQGKWIDDQQYVDTYIRQNSLTGDKGPLLLKQKLMLKGIASQLIEPVLAQTDFSSIAQKAAEKIYQKYQHKLPSKALTDKIIQGLLNKGFSYDLAKGIVSQLSLEQDSQHIEDLLDQEFDKLLRKYSRRYDGYQLKQKLYQALYRKGYDSDDITTKLNNYF</sequence>
<proteinExistence type="inferred from homology"/>
<dbReference type="InterPro" id="IPR053925">
    <property type="entry name" value="RecX_HTH_3rd"/>
</dbReference>
<evidence type="ECO:0000313" key="11">
    <source>
        <dbReference type="Proteomes" id="UP000254461"/>
    </source>
</evidence>